<dbReference type="Pfam" id="PF02571">
    <property type="entry name" value="CbiJ"/>
    <property type="match status" value="1"/>
</dbReference>
<protein>
    <submittedName>
        <fullName evidence="4">Precorrin-6A reductase</fullName>
    </submittedName>
</protein>
<reference evidence="4 5" key="1">
    <citation type="submission" date="2019-06" db="EMBL/GenBank/DDBJ databases">
        <title>Genomic Encyclopedia of Type Strains, Phase IV (KMG-V): Genome sequencing to study the core and pangenomes of soil and plant-associated prokaryotes.</title>
        <authorList>
            <person name="Whitman W."/>
        </authorList>
    </citation>
    <scope>NUCLEOTIDE SEQUENCE [LARGE SCALE GENOMIC DNA]</scope>
    <source>
        <strain evidence="4 5">BR 510</strain>
    </source>
</reference>
<sequence length="221" mass="23849">MYSYGGRTRAPADQPLPTRIGGFGGVSGLADYIRREGITHVIDATHPFAAEMSRNAVAACAEAGTPLIALERMAWERTQGDNWIEVADVNAAVAALPATSARVFLAIGRQHIAPFAGKPQHTYTLRFVDPPEAPLPFSADVIVSRGPFTLEGELEMMRTRGINWIVARNSGGDGARAKIDAARILDVPVIMISRPELPERPRIESVTGVMQWLGHSTRLGA</sequence>
<dbReference type="Proteomes" id="UP000319949">
    <property type="component" value="Unassembled WGS sequence"/>
</dbReference>
<keyword evidence="3" id="KW-0560">Oxidoreductase</keyword>
<evidence type="ECO:0000256" key="3">
    <source>
        <dbReference type="ARBA" id="ARBA00023002"/>
    </source>
</evidence>
<dbReference type="EMBL" id="VITK01000004">
    <property type="protein sequence ID" value="TWA99233.1"/>
    <property type="molecule type" value="Genomic_DNA"/>
</dbReference>
<dbReference type="GO" id="GO:0009236">
    <property type="term" value="P:cobalamin biosynthetic process"/>
    <property type="evidence" value="ECO:0007669"/>
    <property type="project" value="UniProtKB-UniPathway"/>
</dbReference>
<evidence type="ECO:0000313" key="4">
    <source>
        <dbReference type="EMBL" id="TWA99233.1"/>
    </source>
</evidence>
<dbReference type="UniPathway" id="UPA00148"/>
<organism evidence="4 5">
    <name type="scientific">Bradyrhizobium stylosanthis</name>
    <dbReference type="NCBI Taxonomy" id="1803665"/>
    <lineage>
        <taxon>Bacteria</taxon>
        <taxon>Pseudomonadati</taxon>
        <taxon>Pseudomonadota</taxon>
        <taxon>Alphaproteobacteria</taxon>
        <taxon>Hyphomicrobiales</taxon>
        <taxon>Nitrobacteraceae</taxon>
        <taxon>Bradyrhizobium</taxon>
    </lineage>
</organism>
<keyword evidence="5" id="KW-1185">Reference proteome</keyword>
<dbReference type="STRING" id="1803665.GCA_001641335_07705"/>
<dbReference type="InterPro" id="IPR003723">
    <property type="entry name" value="Precorrin-6x_reduct"/>
</dbReference>
<evidence type="ECO:0000256" key="1">
    <source>
        <dbReference type="ARBA" id="ARBA00004953"/>
    </source>
</evidence>
<dbReference type="PANTHER" id="PTHR36925">
    <property type="entry name" value="COBALT-PRECORRIN-6A REDUCTASE"/>
    <property type="match status" value="1"/>
</dbReference>
<keyword evidence="2" id="KW-0169">Cobalamin biosynthesis</keyword>
<accession>A0A560DQ34</accession>
<comment type="pathway">
    <text evidence="1">Cofactor biosynthesis; adenosylcobalamin biosynthesis.</text>
</comment>
<evidence type="ECO:0000256" key="2">
    <source>
        <dbReference type="ARBA" id="ARBA00022573"/>
    </source>
</evidence>
<gene>
    <name evidence="4" type="ORF">FBZ96_104207</name>
</gene>
<dbReference type="PROSITE" id="PS51014">
    <property type="entry name" value="COBK_CBIJ"/>
    <property type="match status" value="1"/>
</dbReference>
<dbReference type="AlphaFoldDB" id="A0A560DQ34"/>
<evidence type="ECO:0000313" key="5">
    <source>
        <dbReference type="Proteomes" id="UP000319949"/>
    </source>
</evidence>
<dbReference type="NCBIfam" id="NF005968">
    <property type="entry name" value="PRK08057.1-2"/>
    <property type="match status" value="1"/>
</dbReference>
<dbReference type="PANTHER" id="PTHR36925:SF1">
    <property type="entry name" value="COBALT-PRECORRIN-6A REDUCTASE"/>
    <property type="match status" value="1"/>
</dbReference>
<name>A0A560DQ34_9BRAD</name>
<proteinExistence type="predicted"/>
<dbReference type="GO" id="GO:0016994">
    <property type="term" value="F:precorrin-6A reductase activity"/>
    <property type="evidence" value="ECO:0007669"/>
    <property type="project" value="InterPro"/>
</dbReference>
<comment type="caution">
    <text evidence="4">The sequence shown here is derived from an EMBL/GenBank/DDBJ whole genome shotgun (WGS) entry which is preliminary data.</text>
</comment>